<reference evidence="2" key="1">
    <citation type="submission" date="2016-05" db="EMBL/GenBank/DDBJ databases">
        <authorList>
            <person name="Behera P."/>
            <person name="Vaishampayan P."/>
            <person name="Singh N."/>
            <person name="Raina V."/>
            <person name="Suar M."/>
            <person name="Pattnaik A."/>
            <person name="Rastogi G."/>
        </authorList>
    </citation>
    <scope>NUCLEOTIDE SEQUENCE [LARGE SCALE GENOMIC DNA]</scope>
    <source>
        <strain evidence="2">MP23</strain>
    </source>
</reference>
<proteinExistence type="predicted"/>
<dbReference type="AlphaFoldDB" id="A0A1B7L992"/>
<dbReference type="OrthoDB" id="9153660at2"/>
<evidence type="ECO:0000313" key="1">
    <source>
        <dbReference type="EMBL" id="OAT78912.1"/>
    </source>
</evidence>
<organism evidence="1 2">
    <name type="scientific">Mangrovibacter phragmitis</name>
    <dbReference type="NCBI Taxonomy" id="1691903"/>
    <lineage>
        <taxon>Bacteria</taxon>
        <taxon>Pseudomonadati</taxon>
        <taxon>Pseudomonadota</taxon>
        <taxon>Gammaproteobacteria</taxon>
        <taxon>Enterobacterales</taxon>
        <taxon>Enterobacteriaceae</taxon>
        <taxon>Mangrovibacter</taxon>
    </lineage>
</organism>
<protein>
    <submittedName>
        <fullName evidence="1">Uncharacterized protein</fullName>
    </submittedName>
</protein>
<comment type="caution">
    <text evidence="1">The sequence shown here is derived from an EMBL/GenBank/DDBJ whole genome shotgun (WGS) entry which is preliminary data.</text>
</comment>
<accession>A0A1B7L992</accession>
<sequence length="328" mass="37413">MYAQTEERKDQKRVAAHPIALNKNNEKSKSWLSDNRDASVFQRKIKKLINNNPQAADIVQLYAKSTFAHNTLSSRLIIQRVIDYEAVKSACEKLKIPFEGNKIIEVPDKVMANTKFKDYPEGYVVGLSEEEKKESLTSMQQGPGQEKEYTEATAKDLLSLLGGAAYNHKIGAVVITEKMANYQRNLLHELGHHKQNIVSGFNSDNTTVLLLEYHNVLCNENLFAGPKRVSYGVDQTFSWVTHWNKMKNNEEKNEFLNAKAKVLIQMEEQFYQSLLSSKNKKEKDLDVYGLTAKKLSKALTNVHENPDNGFYVVRALFNMIKQLTSEFS</sequence>
<evidence type="ECO:0000313" key="2">
    <source>
        <dbReference type="Proteomes" id="UP000078225"/>
    </source>
</evidence>
<dbReference type="STRING" id="1691903.A9B99_04235"/>
<dbReference type="RefSeq" id="WP_064594912.1">
    <property type="nucleotide sequence ID" value="NZ_LYRP01000001.1"/>
</dbReference>
<dbReference type="Proteomes" id="UP000078225">
    <property type="component" value="Unassembled WGS sequence"/>
</dbReference>
<gene>
    <name evidence="1" type="ORF">A9B99_04235</name>
</gene>
<keyword evidence="2" id="KW-1185">Reference proteome</keyword>
<name>A0A1B7L992_9ENTR</name>
<dbReference type="EMBL" id="LYRP01000001">
    <property type="protein sequence ID" value="OAT78912.1"/>
    <property type="molecule type" value="Genomic_DNA"/>
</dbReference>